<proteinExistence type="predicted"/>
<dbReference type="AlphaFoldDB" id="A0AAT9HV90"/>
<evidence type="ECO:0000313" key="1">
    <source>
        <dbReference type="EMBL" id="BFO21306.1"/>
    </source>
</evidence>
<gene>
    <name evidence="1" type="ORF">SHKM778_76940</name>
</gene>
<sequence>MSIHRPDRAVEWPSQLLPPYVAEVSQPLRAWNPAFASAAVRVSRVSMTPGAISGSSVAVRP</sequence>
<reference evidence="1" key="1">
    <citation type="submission" date="2024-06" db="EMBL/GenBank/DDBJ databases">
        <authorList>
            <consortium name="consrtm"/>
            <person name="Uemura M."/>
            <person name="Terahara T."/>
        </authorList>
    </citation>
    <scope>NUCLEOTIDE SEQUENCE</scope>
    <source>
        <strain evidence="1">KM77-8</strain>
    </source>
</reference>
<accession>A0AAT9HV90</accession>
<protein>
    <submittedName>
        <fullName evidence="1">Uncharacterized protein</fullName>
    </submittedName>
</protein>
<dbReference type="EMBL" id="AP035768">
    <property type="protein sequence ID" value="BFO21306.1"/>
    <property type="molecule type" value="Genomic_DNA"/>
</dbReference>
<organism evidence="1">
    <name type="scientific">Streptomyces haneummycinicus</name>
    <dbReference type="NCBI Taxonomy" id="3074435"/>
    <lineage>
        <taxon>Bacteria</taxon>
        <taxon>Bacillati</taxon>
        <taxon>Actinomycetota</taxon>
        <taxon>Actinomycetes</taxon>
        <taxon>Kitasatosporales</taxon>
        <taxon>Streptomycetaceae</taxon>
        <taxon>Streptomyces</taxon>
    </lineage>
</organism>
<reference evidence="1" key="2">
    <citation type="submission" date="2024-07" db="EMBL/GenBank/DDBJ databases">
        <title>Streptomyces haneummycinica sp. nov., a new antibiotic-producing actinobacterium isolated from marine sediment.</title>
        <authorList>
            <person name="Uemura M."/>
            <person name="Hamada M."/>
            <person name="Hirano S."/>
            <person name="Kobayashi K."/>
            <person name="Ohshiro T."/>
            <person name="Kobayashi T."/>
            <person name="Terahara T."/>
        </authorList>
    </citation>
    <scope>NUCLEOTIDE SEQUENCE</scope>
    <source>
        <strain evidence="1">KM77-8</strain>
    </source>
</reference>
<name>A0AAT9HV90_9ACTN</name>